<evidence type="ECO:0000313" key="1">
    <source>
        <dbReference type="EMBL" id="EHP95006.1"/>
    </source>
</evidence>
<proteinExistence type="predicted"/>
<dbReference type="Proteomes" id="UP000004382">
    <property type="component" value="Unassembled WGS sequence"/>
</dbReference>
<accession>H1KC09</accession>
<evidence type="ECO:0000313" key="2">
    <source>
        <dbReference type="Proteomes" id="UP000004382"/>
    </source>
</evidence>
<name>H1KC09_METEX</name>
<dbReference type="PATRIC" id="fig|882800.3.peg.165"/>
<organism evidence="1 2">
    <name type="scientific">Methylorubrum extorquens DSM 13060</name>
    <dbReference type="NCBI Taxonomy" id="882800"/>
    <lineage>
        <taxon>Bacteria</taxon>
        <taxon>Pseudomonadati</taxon>
        <taxon>Pseudomonadota</taxon>
        <taxon>Alphaproteobacteria</taxon>
        <taxon>Hyphomicrobiales</taxon>
        <taxon>Methylobacteriaceae</taxon>
        <taxon>Methylorubrum</taxon>
    </lineage>
</organism>
<protein>
    <submittedName>
        <fullName evidence="1">Uncharacterized protein</fullName>
    </submittedName>
</protein>
<reference evidence="1 2" key="1">
    <citation type="submission" date="2011-09" db="EMBL/GenBank/DDBJ databases">
        <title>The draft genome of Methylobacterium extorquens DSM 13060.</title>
        <authorList>
            <consortium name="US DOE Joint Genome Institute (JGI-PGF)"/>
            <person name="Lucas S."/>
            <person name="Han J."/>
            <person name="Lapidus A."/>
            <person name="Cheng J.-F."/>
            <person name="Goodwin L."/>
            <person name="Pitluck S."/>
            <person name="Peters L."/>
            <person name="Land M.L."/>
            <person name="Hauser L."/>
            <person name="Koskimaki J."/>
            <person name="Halonen O."/>
            <person name="Pirttila A."/>
            <person name="Frank C."/>
            <person name="Woyke T.J."/>
        </authorList>
    </citation>
    <scope>NUCLEOTIDE SEQUENCE [LARGE SCALE GENOMIC DNA]</scope>
    <source>
        <strain evidence="1 2">DSM 13060</strain>
    </source>
</reference>
<dbReference type="AlphaFoldDB" id="H1KC09"/>
<sequence length="80" mass="8759">MPTRSEVVEMMLMAASQIAAHEAFAEDAVSWMSIIERADDEEGAAALRAMVISCKAETVIMREAMDHLACILSEMPIETT</sequence>
<comment type="caution">
    <text evidence="1">The sequence shown here is derived from an EMBL/GenBank/DDBJ whole genome shotgun (WGS) entry which is preliminary data.</text>
</comment>
<dbReference type="RefSeq" id="WP_003596219.1">
    <property type="nucleotide sequence ID" value="NZ_AGJK01000002.1"/>
</dbReference>
<dbReference type="EMBL" id="AGJK01000002">
    <property type="protein sequence ID" value="EHP95006.1"/>
    <property type="molecule type" value="Genomic_DNA"/>
</dbReference>
<gene>
    <name evidence="1" type="ORF">MetexDRAFT_0171</name>
</gene>